<evidence type="ECO:0000313" key="4">
    <source>
        <dbReference type="Proteomes" id="UP000469424"/>
    </source>
</evidence>
<feature type="binding site" evidence="1">
    <location>
        <begin position="69"/>
        <end position="71"/>
    </location>
    <ligand>
        <name>L-histidine</name>
        <dbReference type="ChEBI" id="CHEBI:57595"/>
    </ligand>
</feature>
<dbReference type="AlphaFoldDB" id="A0A6N7X5L9"/>
<accession>A0A6N7X5L9</accession>
<dbReference type="Pfam" id="PF13393">
    <property type="entry name" value="tRNA-synt_His"/>
    <property type="match status" value="1"/>
</dbReference>
<dbReference type="PANTHER" id="PTHR11476">
    <property type="entry name" value="HISTIDYL-TRNA SYNTHETASE"/>
    <property type="match status" value="1"/>
</dbReference>
<name>A0A6N7X5L9_9FIRM</name>
<feature type="binding site" evidence="1">
    <location>
        <begin position="258"/>
        <end position="259"/>
    </location>
    <ligand>
        <name>L-histidine</name>
        <dbReference type="ChEBI" id="CHEBI:57595"/>
    </ligand>
</feature>
<dbReference type="PANTHER" id="PTHR11476:SF7">
    <property type="entry name" value="HISTIDINE--TRNA LIGASE"/>
    <property type="match status" value="1"/>
</dbReference>
<proteinExistence type="predicted"/>
<protein>
    <recommendedName>
        <fullName evidence="2">Class II Histidinyl-tRNA synthetase (HisRS)-like catalytic core domain-containing protein</fullName>
    </recommendedName>
</protein>
<dbReference type="PIRSF" id="PIRSF001549">
    <property type="entry name" value="His-tRNA_synth"/>
    <property type="match status" value="1"/>
</dbReference>
<dbReference type="GO" id="GO:0140096">
    <property type="term" value="F:catalytic activity, acting on a protein"/>
    <property type="evidence" value="ECO:0007669"/>
    <property type="project" value="UniProtKB-ARBA"/>
</dbReference>
<dbReference type="GO" id="GO:0005737">
    <property type="term" value="C:cytoplasm"/>
    <property type="evidence" value="ECO:0007669"/>
    <property type="project" value="InterPro"/>
</dbReference>
<feature type="binding site" evidence="1">
    <location>
        <position position="113"/>
    </location>
    <ligand>
        <name>L-histidine</name>
        <dbReference type="ChEBI" id="CHEBI:57595"/>
    </ligand>
</feature>
<dbReference type="Proteomes" id="UP000469424">
    <property type="component" value="Unassembled WGS sequence"/>
</dbReference>
<comment type="caution">
    <text evidence="3">The sequence shown here is derived from an EMBL/GenBank/DDBJ whole genome shotgun (WGS) entry which is preliminary data.</text>
</comment>
<evidence type="ECO:0000313" key="3">
    <source>
        <dbReference type="EMBL" id="MST69863.1"/>
    </source>
</evidence>
<reference evidence="3 4" key="1">
    <citation type="submission" date="2019-08" db="EMBL/GenBank/DDBJ databases">
        <title>In-depth cultivation of the pig gut microbiome towards novel bacterial diversity and tailored functional studies.</title>
        <authorList>
            <person name="Wylensek D."/>
            <person name="Hitch T.C.A."/>
            <person name="Clavel T."/>
        </authorList>
    </citation>
    <scope>NUCLEOTIDE SEQUENCE [LARGE SCALE GENOMIC DNA]</scope>
    <source>
        <strain evidence="3 4">WCA-MUC-591-APC-4B</strain>
    </source>
</reference>
<feature type="binding site" evidence="1">
    <location>
        <position position="96"/>
    </location>
    <ligand>
        <name>L-histidine</name>
        <dbReference type="ChEBI" id="CHEBI:57595"/>
    </ligand>
</feature>
<feature type="domain" description="Class II Histidinyl-tRNA synthetase (HisRS)-like catalytic core" evidence="2">
    <location>
        <begin position="10"/>
        <end position="305"/>
    </location>
</feature>
<evidence type="ECO:0000256" key="1">
    <source>
        <dbReference type="PIRSR" id="PIRSR001549-1"/>
    </source>
</evidence>
<keyword evidence="4" id="KW-1185">Reference proteome</keyword>
<dbReference type="GO" id="GO:0016740">
    <property type="term" value="F:transferase activity"/>
    <property type="evidence" value="ECO:0007669"/>
    <property type="project" value="UniProtKB-ARBA"/>
</dbReference>
<sequence length="376" mass="42983">MIDYDRILRNDEKAVYRLRELFGNYGYRRFKTGKFEEYELYAENKDFLGEDGILTFTDARGKLMALKPDVTLSIAKMAEPLPGEVQKFCYDDEVYRLSGEYRDFREITQTGIECIGDIGSYDVCEVILLAVRSLALIDENYVMDLSHMGIVRALASLLNLPKEAERKVLQCIGEKNFHGAAEICRKQGVPEKMIRRLRKLITTYGPIDEVVGDLDQLAVNNTMRRAVGELKVLVSALKAQKLEKNVRFDFSAVNDMGYYNGVIFQGFIKGIVRPILAGGRYDNLMEVMGKESAGAIGFSISMDSLEELNRVRRDIDVDVVILDQPWEDLNQLNQVVRDYTDRGLSVSVQKRVPKKLRYRELVRIENGEVKTVERDD</sequence>
<feature type="binding site" evidence="1">
    <location>
        <position position="109"/>
    </location>
    <ligand>
        <name>L-histidine</name>
        <dbReference type="ChEBI" id="CHEBI:57595"/>
    </ligand>
</feature>
<dbReference type="InterPro" id="IPR041715">
    <property type="entry name" value="HisRS-like_core"/>
</dbReference>
<dbReference type="Gene3D" id="3.30.930.10">
    <property type="entry name" value="Bira Bifunctional Protein, Domain 2"/>
    <property type="match status" value="1"/>
</dbReference>
<dbReference type="InterPro" id="IPR004516">
    <property type="entry name" value="HisRS/HisZ"/>
</dbReference>
<dbReference type="SUPFAM" id="SSF55681">
    <property type="entry name" value="Class II aaRS and biotin synthetases"/>
    <property type="match status" value="1"/>
</dbReference>
<organism evidence="3 4">
    <name type="scientific">Mogibacterium kristiansenii</name>
    <dbReference type="NCBI Taxonomy" id="2606708"/>
    <lineage>
        <taxon>Bacteria</taxon>
        <taxon>Bacillati</taxon>
        <taxon>Bacillota</taxon>
        <taxon>Clostridia</taxon>
        <taxon>Peptostreptococcales</taxon>
        <taxon>Anaerovoracaceae</taxon>
        <taxon>Mogibacterium</taxon>
    </lineage>
</organism>
<gene>
    <name evidence="3" type="ORF">FYJ65_00665</name>
</gene>
<dbReference type="InterPro" id="IPR045864">
    <property type="entry name" value="aa-tRNA-synth_II/BPL/LPL"/>
</dbReference>
<evidence type="ECO:0000259" key="2">
    <source>
        <dbReference type="Pfam" id="PF13393"/>
    </source>
</evidence>
<dbReference type="EMBL" id="VUNA01000001">
    <property type="protein sequence ID" value="MST69863.1"/>
    <property type="molecule type" value="Genomic_DNA"/>
</dbReference>
<dbReference type="RefSeq" id="WP_154553421.1">
    <property type="nucleotide sequence ID" value="NZ_VUNA01000001.1"/>
</dbReference>